<evidence type="ECO:0000256" key="3">
    <source>
        <dbReference type="ARBA" id="ARBA00023125"/>
    </source>
</evidence>
<dbReference type="PROSITE" id="PS50931">
    <property type="entry name" value="HTH_LYSR"/>
    <property type="match status" value="1"/>
</dbReference>
<evidence type="ECO:0000256" key="4">
    <source>
        <dbReference type="ARBA" id="ARBA00023163"/>
    </source>
</evidence>
<dbReference type="PRINTS" id="PR00039">
    <property type="entry name" value="HTHLYSR"/>
</dbReference>
<comment type="caution">
    <text evidence="6">The sequence shown here is derived from an EMBL/GenBank/DDBJ whole genome shotgun (WGS) entry which is preliminary data.</text>
</comment>
<reference evidence="6 7" key="1">
    <citation type="submission" date="2018-01" db="EMBL/GenBank/DDBJ databases">
        <title>Draft genome sequence of Paucibacter aquatile CR182 isolated from freshwater of the Nakdong River.</title>
        <authorList>
            <person name="Choi A."/>
            <person name="Chung E.J."/>
        </authorList>
    </citation>
    <scope>NUCLEOTIDE SEQUENCE [LARGE SCALE GENOMIC DNA]</scope>
    <source>
        <strain evidence="6 7">CR182</strain>
    </source>
</reference>
<name>A0A2N8KZD8_9BURK</name>
<gene>
    <name evidence="6" type="ORF">C1O66_15690</name>
</gene>
<dbReference type="GO" id="GO:0003700">
    <property type="term" value="F:DNA-binding transcription factor activity"/>
    <property type="evidence" value="ECO:0007669"/>
    <property type="project" value="InterPro"/>
</dbReference>
<keyword evidence="3" id="KW-0238">DNA-binding</keyword>
<accession>A0A2N8KZD8</accession>
<dbReference type="InterPro" id="IPR036390">
    <property type="entry name" value="WH_DNA-bd_sf"/>
</dbReference>
<dbReference type="RefSeq" id="WP_102768740.1">
    <property type="nucleotide sequence ID" value="NZ_POSP01000003.1"/>
</dbReference>
<dbReference type="InterPro" id="IPR005119">
    <property type="entry name" value="LysR_subst-bd"/>
</dbReference>
<evidence type="ECO:0000313" key="6">
    <source>
        <dbReference type="EMBL" id="PND38823.1"/>
    </source>
</evidence>
<protein>
    <submittedName>
        <fullName evidence="6">LysR family transcriptional regulator</fullName>
    </submittedName>
</protein>
<dbReference type="Pfam" id="PF00126">
    <property type="entry name" value="HTH_1"/>
    <property type="match status" value="1"/>
</dbReference>
<dbReference type="InterPro" id="IPR058163">
    <property type="entry name" value="LysR-type_TF_proteobact-type"/>
</dbReference>
<keyword evidence="2" id="KW-0805">Transcription regulation</keyword>
<keyword evidence="4" id="KW-0804">Transcription</keyword>
<dbReference type="GO" id="GO:0006351">
    <property type="term" value="P:DNA-templated transcription"/>
    <property type="evidence" value="ECO:0007669"/>
    <property type="project" value="TreeGrafter"/>
</dbReference>
<dbReference type="AlphaFoldDB" id="A0A2N8KZD8"/>
<dbReference type="OrthoDB" id="9072091at2"/>
<dbReference type="PANTHER" id="PTHR30537:SF3">
    <property type="entry name" value="TRANSCRIPTIONAL REGULATORY PROTEIN"/>
    <property type="match status" value="1"/>
</dbReference>
<dbReference type="InterPro" id="IPR000847">
    <property type="entry name" value="LysR_HTH_N"/>
</dbReference>
<dbReference type="EMBL" id="POSP01000003">
    <property type="protein sequence ID" value="PND38823.1"/>
    <property type="molecule type" value="Genomic_DNA"/>
</dbReference>
<organism evidence="6 7">
    <name type="scientific">Kinneretia aquatilis</name>
    <dbReference type="NCBI Taxonomy" id="2070761"/>
    <lineage>
        <taxon>Bacteria</taxon>
        <taxon>Pseudomonadati</taxon>
        <taxon>Pseudomonadota</taxon>
        <taxon>Betaproteobacteria</taxon>
        <taxon>Burkholderiales</taxon>
        <taxon>Sphaerotilaceae</taxon>
        <taxon>Roseateles</taxon>
    </lineage>
</organism>
<dbReference type="PANTHER" id="PTHR30537">
    <property type="entry name" value="HTH-TYPE TRANSCRIPTIONAL REGULATOR"/>
    <property type="match status" value="1"/>
</dbReference>
<dbReference type="SUPFAM" id="SSF53850">
    <property type="entry name" value="Periplasmic binding protein-like II"/>
    <property type="match status" value="1"/>
</dbReference>
<evidence type="ECO:0000256" key="1">
    <source>
        <dbReference type="ARBA" id="ARBA00009437"/>
    </source>
</evidence>
<dbReference type="GO" id="GO:0043565">
    <property type="term" value="F:sequence-specific DNA binding"/>
    <property type="evidence" value="ECO:0007669"/>
    <property type="project" value="TreeGrafter"/>
</dbReference>
<evidence type="ECO:0000259" key="5">
    <source>
        <dbReference type="PROSITE" id="PS50931"/>
    </source>
</evidence>
<keyword evidence="7" id="KW-1185">Reference proteome</keyword>
<comment type="similarity">
    <text evidence="1">Belongs to the LysR transcriptional regulatory family.</text>
</comment>
<evidence type="ECO:0000313" key="7">
    <source>
        <dbReference type="Proteomes" id="UP000235916"/>
    </source>
</evidence>
<dbReference type="Pfam" id="PF03466">
    <property type="entry name" value="LysR_substrate"/>
    <property type="match status" value="1"/>
</dbReference>
<feature type="domain" description="HTH lysR-type" evidence="5">
    <location>
        <begin position="22"/>
        <end position="73"/>
    </location>
</feature>
<dbReference type="InterPro" id="IPR036388">
    <property type="entry name" value="WH-like_DNA-bd_sf"/>
</dbReference>
<dbReference type="Gene3D" id="1.10.10.10">
    <property type="entry name" value="Winged helix-like DNA-binding domain superfamily/Winged helix DNA-binding domain"/>
    <property type="match status" value="1"/>
</dbReference>
<dbReference type="Gene3D" id="3.40.190.290">
    <property type="match status" value="1"/>
</dbReference>
<dbReference type="Proteomes" id="UP000235916">
    <property type="component" value="Unassembled WGS sequence"/>
</dbReference>
<sequence>MDSKNKDLDNKPGKDIGWELYRTFLGVLQEGSQSGAARALGLAQPTVGRHIEALEQALGLPLFTRSQQGLLPTEAALTLREGAEAMAHQAASLQRLAQERQLGAQGQLRGVVRVTASEVMGVEVLPPILARLAQEEPGLVVELVLSNRMQDLLQREADIAVRMTAPTQEQLIARRLGTLELGLFARSDYLDRAGRPATLEDLATHRLVGYDQETPFIRAARQGFPSWRREAFALRSDSDLAQLALLRAGAGIGVCQVGLARRSPGLERVLPEQLSLPLDTWLAMHEDLRQSLACKRVFEALAEGLSEMMAAPA</sequence>
<dbReference type="SUPFAM" id="SSF46785">
    <property type="entry name" value="Winged helix' DNA-binding domain"/>
    <property type="match status" value="1"/>
</dbReference>
<evidence type="ECO:0000256" key="2">
    <source>
        <dbReference type="ARBA" id="ARBA00023015"/>
    </source>
</evidence>
<proteinExistence type="inferred from homology"/>